<dbReference type="InterPro" id="IPR001173">
    <property type="entry name" value="Glyco_trans_2-like"/>
</dbReference>
<dbReference type="Gene3D" id="3.90.550.10">
    <property type="entry name" value="Spore Coat Polysaccharide Biosynthesis Protein SpsA, Chain A"/>
    <property type="match status" value="1"/>
</dbReference>
<dbReference type="PANTHER" id="PTHR43646:SF2">
    <property type="entry name" value="GLYCOSYLTRANSFERASE 2-LIKE DOMAIN-CONTAINING PROTEIN"/>
    <property type="match status" value="1"/>
</dbReference>
<evidence type="ECO:0000259" key="6">
    <source>
        <dbReference type="Pfam" id="PF00535"/>
    </source>
</evidence>
<proteinExistence type="predicted"/>
<reference evidence="7" key="1">
    <citation type="journal article" date="2020" name="mSystems">
        <title>Genome- and Community-Level Interaction Insights into Carbon Utilization and Element Cycling Functions of Hydrothermarchaeota in Hydrothermal Sediment.</title>
        <authorList>
            <person name="Zhou Z."/>
            <person name="Liu Y."/>
            <person name="Xu W."/>
            <person name="Pan J."/>
            <person name="Luo Z.H."/>
            <person name="Li M."/>
        </authorList>
    </citation>
    <scope>NUCLEOTIDE SEQUENCE [LARGE SCALE GENOMIC DNA]</scope>
    <source>
        <strain evidence="7">SpSt-1181</strain>
    </source>
</reference>
<comment type="caution">
    <text evidence="7">The sequence shown here is derived from an EMBL/GenBank/DDBJ whole genome shotgun (WGS) entry which is preliminary data.</text>
</comment>
<dbReference type="GO" id="GO:0016757">
    <property type="term" value="F:glycosyltransferase activity"/>
    <property type="evidence" value="ECO:0007669"/>
    <property type="project" value="UniProtKB-KW"/>
</dbReference>
<dbReference type="EMBL" id="DSBW01000162">
    <property type="protein sequence ID" value="HED31492.1"/>
    <property type="molecule type" value="Genomic_DNA"/>
</dbReference>
<evidence type="ECO:0000313" key="7">
    <source>
        <dbReference type="EMBL" id="HED31492.1"/>
    </source>
</evidence>
<organism evidence="7">
    <name type="scientific">Prosthecochloris aestuarii</name>
    <dbReference type="NCBI Taxonomy" id="1102"/>
    <lineage>
        <taxon>Bacteria</taxon>
        <taxon>Pseudomonadati</taxon>
        <taxon>Chlorobiota</taxon>
        <taxon>Chlorobiia</taxon>
        <taxon>Chlorobiales</taxon>
        <taxon>Chlorobiaceae</taxon>
        <taxon>Prosthecochloris</taxon>
    </lineage>
</organism>
<dbReference type="InterPro" id="IPR026461">
    <property type="entry name" value="Trfase_2_rSAM/seldom_assoc"/>
</dbReference>
<gene>
    <name evidence="7" type="ORF">ENN50_07405</name>
</gene>
<keyword evidence="4" id="KW-0808">Transferase</keyword>
<keyword evidence="2" id="KW-1003">Cell membrane</keyword>
<evidence type="ECO:0000256" key="3">
    <source>
        <dbReference type="ARBA" id="ARBA00022676"/>
    </source>
</evidence>
<dbReference type="InterPro" id="IPR029044">
    <property type="entry name" value="Nucleotide-diphossugar_trans"/>
</dbReference>
<sequence length="227" mass="25628">MTLSIIIPTYNESAGINALLAHIFSTRGTEHRTEIIVSDSGTDNTRQIAGTWPVNVIASPKGRAVQMNRGASVAQGEILYFLHADTVPPPTFARQIVSAVENGAQAGCFRMTFDDPHWLMQTYGWFTRLPLTLCRGGDQSLFITRKLFDDIGGFDESLRVMEDIDIIERIERRASFHILPMNVTTSSRKYRKNGRIRLQALFGCMHLFYTLGFDQDIMAGFYDRNID</sequence>
<name>A0A831WPL6_PROAE</name>
<protein>
    <submittedName>
        <fullName evidence="7">Glycosyltransferase</fullName>
    </submittedName>
</protein>
<dbReference type="Pfam" id="PF00535">
    <property type="entry name" value="Glycos_transf_2"/>
    <property type="match status" value="1"/>
</dbReference>
<keyword evidence="3" id="KW-0328">Glycosyltransferase</keyword>
<dbReference type="CDD" id="cd02522">
    <property type="entry name" value="GT_2_like_a"/>
    <property type="match status" value="1"/>
</dbReference>
<evidence type="ECO:0000256" key="2">
    <source>
        <dbReference type="ARBA" id="ARBA00022475"/>
    </source>
</evidence>
<evidence type="ECO:0000256" key="5">
    <source>
        <dbReference type="ARBA" id="ARBA00023136"/>
    </source>
</evidence>
<dbReference type="PANTHER" id="PTHR43646">
    <property type="entry name" value="GLYCOSYLTRANSFERASE"/>
    <property type="match status" value="1"/>
</dbReference>
<dbReference type="Proteomes" id="UP000886335">
    <property type="component" value="Unassembled WGS sequence"/>
</dbReference>
<feature type="domain" description="Glycosyltransferase 2-like" evidence="6">
    <location>
        <begin position="4"/>
        <end position="123"/>
    </location>
</feature>
<keyword evidence="5" id="KW-0472">Membrane</keyword>
<dbReference type="AlphaFoldDB" id="A0A831WPL6"/>
<comment type="subcellular location">
    <subcellularLocation>
        <location evidence="1">Cell membrane</location>
    </subcellularLocation>
</comment>
<evidence type="ECO:0000256" key="4">
    <source>
        <dbReference type="ARBA" id="ARBA00022679"/>
    </source>
</evidence>
<dbReference type="NCBIfam" id="TIGR04283">
    <property type="entry name" value="glyco_like_mftF"/>
    <property type="match status" value="1"/>
</dbReference>
<evidence type="ECO:0000256" key="1">
    <source>
        <dbReference type="ARBA" id="ARBA00004236"/>
    </source>
</evidence>
<dbReference type="SUPFAM" id="SSF53448">
    <property type="entry name" value="Nucleotide-diphospho-sugar transferases"/>
    <property type="match status" value="1"/>
</dbReference>
<accession>A0A831WPL6</accession>
<dbReference type="GO" id="GO:0005886">
    <property type="term" value="C:plasma membrane"/>
    <property type="evidence" value="ECO:0007669"/>
    <property type="project" value="UniProtKB-SubCell"/>
</dbReference>